<comment type="subcellular location">
    <subcellularLocation>
        <location evidence="1">Cell membrane</location>
        <topology evidence="1">Multi-pass membrane protein</topology>
    </subcellularLocation>
</comment>
<reference evidence="20 21" key="1">
    <citation type="submission" date="2016-12" db="EMBL/GenBank/DDBJ databases">
        <title>Candidatus Reconcilibacillus cellulovorans genome.</title>
        <authorList>
            <person name="Kolinko S."/>
            <person name="Wu Y.-W."/>
            <person name="Tachea F."/>
            <person name="Denzel E."/>
            <person name="Hiras J."/>
            <person name="Baecker N."/>
            <person name="Chan L.J."/>
            <person name="Eichorst S.A."/>
            <person name="Frey D."/>
            <person name="Adams P.D."/>
            <person name="Pray T."/>
            <person name="Tanjore D."/>
            <person name="Petzold C.J."/>
            <person name="Gladden J.M."/>
            <person name="Simmons B.A."/>
            <person name="Singer S.W."/>
        </authorList>
    </citation>
    <scope>NUCLEOTIDE SEQUENCE [LARGE SCALE GENOMIC DNA]</scope>
    <source>
        <strain evidence="20">JTherm</strain>
    </source>
</reference>
<keyword evidence="7 17" id="KW-0547">Nucleotide-binding</keyword>
<dbReference type="AlphaFoldDB" id="A0A2A6E015"/>
<keyword evidence="12 19" id="KW-0472">Membrane</keyword>
<dbReference type="EMBL" id="MOXJ01000016">
    <property type="protein sequence ID" value="PDO10282.1"/>
    <property type="molecule type" value="Genomic_DNA"/>
</dbReference>
<keyword evidence="14" id="KW-1208">Phospholipid metabolism</keyword>
<feature type="binding site" evidence="18">
    <location>
        <position position="25"/>
    </location>
    <ligand>
        <name>a divalent metal cation</name>
        <dbReference type="ChEBI" id="CHEBI:60240"/>
    </ligand>
</feature>
<accession>A0A2A6E015</accession>
<dbReference type="PROSITE" id="PS01069">
    <property type="entry name" value="DAGK_PROKAR"/>
    <property type="match status" value="1"/>
</dbReference>
<dbReference type="GO" id="GO:0046872">
    <property type="term" value="F:metal ion binding"/>
    <property type="evidence" value="ECO:0007669"/>
    <property type="project" value="UniProtKB-KW"/>
</dbReference>
<dbReference type="GO" id="GO:0005524">
    <property type="term" value="F:ATP binding"/>
    <property type="evidence" value="ECO:0007669"/>
    <property type="project" value="UniProtKB-KW"/>
</dbReference>
<dbReference type="GO" id="GO:0008654">
    <property type="term" value="P:phospholipid biosynthetic process"/>
    <property type="evidence" value="ECO:0007669"/>
    <property type="project" value="UniProtKB-KW"/>
</dbReference>
<evidence type="ECO:0000256" key="8">
    <source>
        <dbReference type="ARBA" id="ARBA00022777"/>
    </source>
</evidence>
<evidence type="ECO:0000256" key="5">
    <source>
        <dbReference type="ARBA" id="ARBA00022679"/>
    </source>
</evidence>
<evidence type="ECO:0000256" key="15">
    <source>
        <dbReference type="PIRSR" id="PIRSR600829-1"/>
    </source>
</evidence>
<keyword evidence="9 17" id="KW-0067">ATP-binding</keyword>
<evidence type="ECO:0000256" key="1">
    <source>
        <dbReference type="ARBA" id="ARBA00004651"/>
    </source>
</evidence>
<keyword evidence="3" id="KW-1003">Cell membrane</keyword>
<dbReference type="PANTHER" id="PTHR34299:SF1">
    <property type="entry name" value="DIACYLGLYCEROL KINASE"/>
    <property type="match status" value="1"/>
</dbReference>
<evidence type="ECO:0000256" key="16">
    <source>
        <dbReference type="PIRSR" id="PIRSR600829-2"/>
    </source>
</evidence>
<gene>
    <name evidence="20" type="ORF">BLM47_07960</name>
</gene>
<keyword evidence="13" id="KW-0594">Phospholipid biosynthesis</keyword>
<feature type="transmembrane region" description="Helical" evidence="19">
    <location>
        <begin position="30"/>
        <end position="47"/>
    </location>
</feature>
<proteinExistence type="inferred from homology"/>
<dbReference type="GO" id="GO:0005886">
    <property type="term" value="C:plasma membrane"/>
    <property type="evidence" value="ECO:0007669"/>
    <property type="project" value="UniProtKB-SubCell"/>
</dbReference>
<dbReference type="InterPro" id="IPR000829">
    <property type="entry name" value="DAGK"/>
</dbReference>
<feature type="binding site" evidence="18">
    <location>
        <position position="73"/>
    </location>
    <ligand>
        <name>a divalent metal cation</name>
        <dbReference type="ChEBI" id="CHEBI:60240"/>
    </ligand>
</feature>
<protein>
    <submittedName>
        <fullName evidence="20">Diacylglycerol kinase</fullName>
    </submittedName>
</protein>
<comment type="cofactor">
    <cofactor evidence="18">
        <name>Mg(2+)</name>
        <dbReference type="ChEBI" id="CHEBI:18420"/>
    </cofactor>
    <text evidence="18">Mn(2+), Zn(2+), Cd(2+) and Co(2+) support activity to lesser extents.</text>
</comment>
<keyword evidence="18" id="KW-0460">Magnesium</keyword>
<dbReference type="Proteomes" id="UP000243688">
    <property type="component" value="Unassembled WGS sequence"/>
</dbReference>
<keyword evidence="5" id="KW-0808">Transferase</keyword>
<comment type="caution">
    <text evidence="20">The sequence shown here is derived from an EMBL/GenBank/DDBJ whole genome shotgun (WGS) entry which is preliminary data.</text>
</comment>
<dbReference type="InterPro" id="IPR033717">
    <property type="entry name" value="UDPK"/>
</dbReference>
<keyword evidence="11" id="KW-0443">Lipid metabolism</keyword>
<organism evidence="20 21">
    <name type="scientific">Candidatus Reconcilbacillus cellulovorans</name>
    <dbReference type="NCBI Taxonomy" id="1906605"/>
    <lineage>
        <taxon>Bacteria</taxon>
        <taxon>Bacillati</taxon>
        <taxon>Bacillota</taxon>
        <taxon>Bacilli</taxon>
        <taxon>Bacillales</taxon>
        <taxon>Paenibacillaceae</taxon>
        <taxon>Candidatus Reconcilbacillus</taxon>
    </lineage>
</organism>
<feature type="binding site" evidence="16">
    <location>
        <begin position="44"/>
        <end position="47"/>
    </location>
    <ligand>
        <name>substrate</name>
    </ligand>
</feature>
<evidence type="ECO:0000256" key="18">
    <source>
        <dbReference type="PIRSR" id="PIRSR600829-4"/>
    </source>
</evidence>
<evidence type="ECO:0000256" key="12">
    <source>
        <dbReference type="ARBA" id="ARBA00023136"/>
    </source>
</evidence>
<feature type="active site" description="Proton acceptor" evidence="15">
    <location>
        <position position="66"/>
    </location>
</feature>
<comment type="similarity">
    <text evidence="2">Belongs to the bacterial diacylglycerol kinase family.</text>
</comment>
<feature type="binding site" evidence="17">
    <location>
        <position position="73"/>
    </location>
    <ligand>
        <name>ATP</name>
        <dbReference type="ChEBI" id="CHEBI:30616"/>
    </ligand>
</feature>
<evidence type="ECO:0000313" key="21">
    <source>
        <dbReference type="Proteomes" id="UP000243688"/>
    </source>
</evidence>
<name>A0A2A6E015_9BACL</name>
<evidence type="ECO:0000256" key="19">
    <source>
        <dbReference type="SAM" id="Phobius"/>
    </source>
</evidence>
<evidence type="ECO:0000256" key="17">
    <source>
        <dbReference type="PIRSR" id="PIRSR600829-3"/>
    </source>
</evidence>
<sequence>MEGWRTFRRSLGWACRGVIAAVRAERHMRIHAASAAVVLMLAGWLGVGGVRLALVLLCIGFVVAMELMNTAVEKTVDLVMPERHPLAKFAKDAAAGAVLIAAATAAAVGLVVFGPPLAERMGFG</sequence>
<dbReference type="Gene3D" id="1.10.287.3610">
    <property type="match status" value="1"/>
</dbReference>
<evidence type="ECO:0000313" key="20">
    <source>
        <dbReference type="EMBL" id="PDO10282.1"/>
    </source>
</evidence>
<feature type="binding site" evidence="17">
    <location>
        <begin position="91"/>
        <end position="92"/>
    </location>
    <ligand>
        <name>ATP</name>
        <dbReference type="ChEBI" id="CHEBI:30616"/>
    </ligand>
</feature>
<evidence type="ECO:0000256" key="2">
    <source>
        <dbReference type="ARBA" id="ARBA00005967"/>
    </source>
</evidence>
<evidence type="ECO:0000256" key="10">
    <source>
        <dbReference type="ARBA" id="ARBA00022989"/>
    </source>
</evidence>
<feature type="binding site" evidence="16">
    <location>
        <position position="66"/>
    </location>
    <ligand>
        <name>substrate</name>
    </ligand>
</feature>
<evidence type="ECO:0000256" key="14">
    <source>
        <dbReference type="ARBA" id="ARBA00023264"/>
    </source>
</evidence>
<evidence type="ECO:0000256" key="13">
    <source>
        <dbReference type="ARBA" id="ARBA00023209"/>
    </source>
</evidence>
<keyword evidence="4" id="KW-0444">Lipid biosynthesis</keyword>
<dbReference type="GO" id="GO:0016301">
    <property type="term" value="F:kinase activity"/>
    <property type="evidence" value="ECO:0007669"/>
    <property type="project" value="UniProtKB-KW"/>
</dbReference>
<feature type="binding site" evidence="17">
    <location>
        <begin position="82"/>
        <end position="84"/>
    </location>
    <ligand>
        <name>ATP</name>
        <dbReference type="ChEBI" id="CHEBI:30616"/>
    </ligand>
</feature>
<dbReference type="Pfam" id="PF01219">
    <property type="entry name" value="DAGK_prokar"/>
    <property type="match status" value="1"/>
</dbReference>
<evidence type="ECO:0000256" key="4">
    <source>
        <dbReference type="ARBA" id="ARBA00022516"/>
    </source>
</evidence>
<dbReference type="CDD" id="cd14265">
    <property type="entry name" value="UDPK_IM_like"/>
    <property type="match status" value="1"/>
</dbReference>
<keyword evidence="18" id="KW-0479">Metal-binding</keyword>
<feature type="binding site" evidence="17">
    <location>
        <position position="25"/>
    </location>
    <ligand>
        <name>ATP</name>
        <dbReference type="ChEBI" id="CHEBI:30616"/>
    </ligand>
</feature>
<keyword evidence="6 19" id="KW-0812">Transmembrane</keyword>
<feature type="transmembrane region" description="Helical" evidence="19">
    <location>
        <begin position="93"/>
        <end position="114"/>
    </location>
</feature>
<keyword evidence="10 19" id="KW-1133">Transmembrane helix</keyword>
<dbReference type="InterPro" id="IPR036945">
    <property type="entry name" value="DAGK_sf"/>
</dbReference>
<keyword evidence="8 20" id="KW-0418">Kinase</keyword>
<evidence type="ECO:0000256" key="7">
    <source>
        <dbReference type="ARBA" id="ARBA00022741"/>
    </source>
</evidence>
<evidence type="ECO:0000256" key="3">
    <source>
        <dbReference type="ARBA" id="ARBA00022475"/>
    </source>
</evidence>
<evidence type="ECO:0000256" key="11">
    <source>
        <dbReference type="ARBA" id="ARBA00023098"/>
    </source>
</evidence>
<evidence type="ECO:0000256" key="9">
    <source>
        <dbReference type="ARBA" id="ARBA00022840"/>
    </source>
</evidence>
<evidence type="ECO:0000256" key="6">
    <source>
        <dbReference type="ARBA" id="ARBA00022692"/>
    </source>
</evidence>
<dbReference type="PANTHER" id="PTHR34299">
    <property type="entry name" value="DIACYLGLYCEROL KINASE"/>
    <property type="match status" value="1"/>
</dbReference>